<organism evidence="3 4">
    <name type="scientific">Elysia crispata</name>
    <name type="common">lettuce slug</name>
    <dbReference type="NCBI Taxonomy" id="231223"/>
    <lineage>
        <taxon>Eukaryota</taxon>
        <taxon>Metazoa</taxon>
        <taxon>Spiralia</taxon>
        <taxon>Lophotrochozoa</taxon>
        <taxon>Mollusca</taxon>
        <taxon>Gastropoda</taxon>
        <taxon>Heterobranchia</taxon>
        <taxon>Euthyneura</taxon>
        <taxon>Panpulmonata</taxon>
        <taxon>Sacoglossa</taxon>
        <taxon>Placobranchoidea</taxon>
        <taxon>Plakobranchidae</taxon>
        <taxon>Elysia</taxon>
    </lineage>
</organism>
<accession>A0AAE1DLH8</accession>
<evidence type="ECO:0000256" key="2">
    <source>
        <dbReference type="SAM" id="MobiDB-lite"/>
    </source>
</evidence>
<gene>
    <name evidence="3" type="ORF">RRG08_048306</name>
</gene>
<dbReference type="Proteomes" id="UP001283361">
    <property type="component" value="Unassembled WGS sequence"/>
</dbReference>
<feature type="compositionally biased region" description="Basic and acidic residues" evidence="2">
    <location>
        <begin position="351"/>
        <end position="376"/>
    </location>
</feature>
<evidence type="ECO:0000313" key="4">
    <source>
        <dbReference type="Proteomes" id="UP001283361"/>
    </source>
</evidence>
<sequence>MTTNSRAAQRVPSRTPPFVLVGLLVVLSFLGYSYYSLSSSNGNLSTQLEAIRLEKRDTESKHSELEKTMTSVKSQVSALQIESNQLKRDSQVKDTEIQSLKADLAQKVADEEKQKSLMERCDEKLSVVQKDLESTNAEKSTLQHTLDAEREKTAFCSMEACQAPVQQILTIASKLVGSSKMQEALSQAQLDANKLMMGINFPVPADDKLKDKPELHRSSEKMLENNKINSALKVSNLSEPAKVNSFRMEQSIEADLGKSEADNTQVIDLPNQKENSRASITFNQEARTTGVFDKQVDEARHLGDDGNRSFSHDSVDHTQKETDNNRETVDPNLAFEEATDIGLYDGDNGFDMEKRSQEEQEGPGRHDSFVTQDKENLSLYDKSKQLDVSKDVMEAFRGDQHVASETGQAQGSPLKEVQETQVIPYKSLADNPQGFGEKSQNDFEGGENMKWSSKNTRKNKQPGHLKLSRINEMVMNEIAKYVPISS</sequence>
<protein>
    <submittedName>
        <fullName evidence="3">Uncharacterized protein</fullName>
    </submittedName>
</protein>
<proteinExistence type="predicted"/>
<reference evidence="3" key="1">
    <citation type="journal article" date="2023" name="G3 (Bethesda)">
        <title>A reference genome for the long-term kleptoplast-retaining sea slug Elysia crispata morphotype clarki.</title>
        <authorList>
            <person name="Eastman K.E."/>
            <person name="Pendleton A.L."/>
            <person name="Shaikh M.A."/>
            <person name="Suttiyut T."/>
            <person name="Ogas R."/>
            <person name="Tomko P."/>
            <person name="Gavelis G."/>
            <person name="Widhalm J.R."/>
            <person name="Wisecaver J.H."/>
        </authorList>
    </citation>
    <scope>NUCLEOTIDE SEQUENCE</scope>
    <source>
        <strain evidence="3">ECLA1</strain>
    </source>
</reference>
<feature type="compositionally biased region" description="Basic residues" evidence="2">
    <location>
        <begin position="455"/>
        <end position="464"/>
    </location>
</feature>
<evidence type="ECO:0000256" key="1">
    <source>
        <dbReference type="SAM" id="Coils"/>
    </source>
</evidence>
<feature type="compositionally biased region" description="Basic and acidic residues" evidence="2">
    <location>
        <begin position="301"/>
        <end position="329"/>
    </location>
</feature>
<dbReference type="EMBL" id="JAWDGP010003357">
    <property type="protein sequence ID" value="KAK3775096.1"/>
    <property type="molecule type" value="Genomic_DNA"/>
</dbReference>
<dbReference type="AlphaFoldDB" id="A0AAE1DLH8"/>
<comment type="caution">
    <text evidence="3">The sequence shown here is derived from an EMBL/GenBank/DDBJ whole genome shotgun (WGS) entry which is preliminary data.</text>
</comment>
<feature type="coiled-coil region" evidence="1">
    <location>
        <begin position="48"/>
        <end position="82"/>
    </location>
</feature>
<keyword evidence="1" id="KW-0175">Coiled coil</keyword>
<feature type="region of interest" description="Disordered" evidence="2">
    <location>
        <begin position="301"/>
        <end position="376"/>
    </location>
</feature>
<evidence type="ECO:0000313" key="3">
    <source>
        <dbReference type="EMBL" id="KAK3775096.1"/>
    </source>
</evidence>
<keyword evidence="4" id="KW-1185">Reference proteome</keyword>
<feature type="region of interest" description="Disordered" evidence="2">
    <location>
        <begin position="428"/>
        <end position="464"/>
    </location>
</feature>
<feature type="coiled-coil region" evidence="1">
    <location>
        <begin position="118"/>
        <end position="152"/>
    </location>
</feature>
<dbReference type="Gene3D" id="1.10.287.1490">
    <property type="match status" value="1"/>
</dbReference>
<name>A0AAE1DLH8_9GAST</name>